<protein>
    <recommendedName>
        <fullName evidence="6">DNA 3'-5' helicase</fullName>
        <ecNumber evidence="6">5.6.2.4</ecNumber>
    </recommendedName>
    <alternativeName>
        <fullName evidence="7">DNA 3'-5' helicase BLM</fullName>
    </alternativeName>
</protein>
<dbReference type="GO" id="GO:0009378">
    <property type="term" value="F:four-way junction helicase activity"/>
    <property type="evidence" value="ECO:0007669"/>
    <property type="project" value="TreeGrafter"/>
</dbReference>
<dbReference type="SMART" id="SM00490">
    <property type="entry name" value="HELICc"/>
    <property type="match status" value="1"/>
</dbReference>
<dbReference type="EMBL" id="CACRXK020032702">
    <property type="protein sequence ID" value="CAB4043587.1"/>
    <property type="molecule type" value="Genomic_DNA"/>
</dbReference>
<evidence type="ECO:0000256" key="5">
    <source>
        <dbReference type="ARBA" id="ARBA00034617"/>
    </source>
</evidence>
<dbReference type="Proteomes" id="UP001152795">
    <property type="component" value="Unassembled WGS sequence"/>
</dbReference>
<dbReference type="SUPFAM" id="SSF52540">
    <property type="entry name" value="P-loop containing nucleoside triphosphate hydrolases"/>
    <property type="match status" value="1"/>
</dbReference>
<dbReference type="GO" id="GO:0043138">
    <property type="term" value="F:3'-5' DNA helicase activity"/>
    <property type="evidence" value="ECO:0007669"/>
    <property type="project" value="UniProtKB-EC"/>
</dbReference>
<keyword evidence="2" id="KW-0238">DNA-binding</keyword>
<reference evidence="9" key="1">
    <citation type="submission" date="2020-04" db="EMBL/GenBank/DDBJ databases">
        <authorList>
            <person name="Alioto T."/>
            <person name="Alioto T."/>
            <person name="Gomez Garrido J."/>
        </authorList>
    </citation>
    <scope>NUCLEOTIDE SEQUENCE</scope>
    <source>
        <strain evidence="9">A484AB</strain>
    </source>
</reference>
<sequence>MFQVALGSINFLKDSSDYENCLVQMFHAGSPDSVKTHVVKEMTKFNSHLRLLICTIAFGMGINCKGVYRSIHFGPSTTVDNLVQETGRLGRDGKQCFCYVLFNGLLMAHCDIKIKELVETECCRTKFIRQLFPGDAHDSNQPGCLCCDWCSKKCTCLDHGTIPGVSFDSEATAEKSKSRKRFVRKDQKEELEKNFYNIGNVYCHQVLQNCDSIFNINDIADCVEVWRHVHANNIFKCMSEVLDDMDSSDFPLSLSEEDFEDMEVIDDDWELIRDDSSRAELFDNSKFEELTMMTNENSQNESLIKFGPGNLSGLLAPITDVID</sequence>
<evidence type="ECO:0000259" key="8">
    <source>
        <dbReference type="PROSITE" id="PS51194"/>
    </source>
</evidence>
<feature type="domain" description="Helicase C-terminal" evidence="8">
    <location>
        <begin position="1"/>
        <end position="140"/>
    </location>
</feature>
<accession>A0A7D9KFL6</accession>
<dbReference type="OrthoDB" id="5965418at2759"/>
<evidence type="ECO:0000313" key="10">
    <source>
        <dbReference type="Proteomes" id="UP001152795"/>
    </source>
</evidence>
<evidence type="ECO:0000256" key="2">
    <source>
        <dbReference type="ARBA" id="ARBA00023125"/>
    </source>
</evidence>
<dbReference type="GO" id="GO:0005737">
    <property type="term" value="C:cytoplasm"/>
    <property type="evidence" value="ECO:0007669"/>
    <property type="project" value="TreeGrafter"/>
</dbReference>
<dbReference type="Gene3D" id="3.40.50.300">
    <property type="entry name" value="P-loop containing nucleotide triphosphate hydrolases"/>
    <property type="match status" value="1"/>
</dbReference>
<organism evidence="9 10">
    <name type="scientific">Paramuricea clavata</name>
    <name type="common">Red gorgonian</name>
    <name type="synonym">Violescent sea-whip</name>
    <dbReference type="NCBI Taxonomy" id="317549"/>
    <lineage>
        <taxon>Eukaryota</taxon>
        <taxon>Metazoa</taxon>
        <taxon>Cnidaria</taxon>
        <taxon>Anthozoa</taxon>
        <taxon>Octocorallia</taxon>
        <taxon>Malacalcyonacea</taxon>
        <taxon>Plexauridae</taxon>
        <taxon>Paramuricea</taxon>
    </lineage>
</organism>
<feature type="non-terminal residue" evidence="9">
    <location>
        <position position="323"/>
    </location>
</feature>
<proteinExistence type="inferred from homology"/>
<evidence type="ECO:0000256" key="4">
    <source>
        <dbReference type="ARBA" id="ARBA00023242"/>
    </source>
</evidence>
<comment type="similarity">
    <text evidence="1">Belongs to the helicase family. RecQ subfamily.</text>
</comment>
<comment type="catalytic activity">
    <reaction evidence="5">
        <text>Couples ATP hydrolysis with the unwinding of duplex DNA by translocating in the 3'-5' direction.</text>
        <dbReference type="EC" id="5.6.2.4"/>
    </reaction>
</comment>
<dbReference type="GO" id="GO:0005694">
    <property type="term" value="C:chromosome"/>
    <property type="evidence" value="ECO:0007669"/>
    <property type="project" value="TreeGrafter"/>
</dbReference>
<gene>
    <name evidence="9" type="ORF">PACLA_8A076742</name>
</gene>
<evidence type="ECO:0000256" key="7">
    <source>
        <dbReference type="ARBA" id="ARBA00044542"/>
    </source>
</evidence>
<name>A0A7D9KFL6_PARCT</name>
<keyword evidence="4" id="KW-0539">Nucleus</keyword>
<keyword evidence="10" id="KW-1185">Reference proteome</keyword>
<dbReference type="PANTHER" id="PTHR13710:SF153">
    <property type="entry name" value="RECQ-LIKE DNA HELICASE BLM"/>
    <property type="match status" value="1"/>
</dbReference>
<dbReference type="GO" id="GO:0003677">
    <property type="term" value="F:DNA binding"/>
    <property type="evidence" value="ECO:0007669"/>
    <property type="project" value="UniProtKB-KW"/>
</dbReference>
<evidence type="ECO:0000256" key="1">
    <source>
        <dbReference type="ARBA" id="ARBA00005446"/>
    </source>
</evidence>
<dbReference type="Pfam" id="PF00271">
    <property type="entry name" value="Helicase_C"/>
    <property type="match status" value="1"/>
</dbReference>
<evidence type="ECO:0000256" key="6">
    <source>
        <dbReference type="ARBA" id="ARBA00034808"/>
    </source>
</evidence>
<dbReference type="InterPro" id="IPR027417">
    <property type="entry name" value="P-loop_NTPase"/>
</dbReference>
<dbReference type="EC" id="5.6.2.4" evidence="6"/>
<dbReference type="PANTHER" id="PTHR13710">
    <property type="entry name" value="DNA HELICASE RECQ FAMILY MEMBER"/>
    <property type="match status" value="1"/>
</dbReference>
<dbReference type="AlphaFoldDB" id="A0A7D9KFL6"/>
<dbReference type="GO" id="GO:0000724">
    <property type="term" value="P:double-strand break repair via homologous recombination"/>
    <property type="evidence" value="ECO:0007669"/>
    <property type="project" value="TreeGrafter"/>
</dbReference>
<comment type="caution">
    <text evidence="9">The sequence shown here is derived from an EMBL/GenBank/DDBJ whole genome shotgun (WGS) entry which is preliminary data.</text>
</comment>
<dbReference type="GO" id="GO:0005634">
    <property type="term" value="C:nucleus"/>
    <property type="evidence" value="ECO:0007669"/>
    <property type="project" value="TreeGrafter"/>
</dbReference>
<evidence type="ECO:0000313" key="9">
    <source>
        <dbReference type="EMBL" id="CAB4043587.1"/>
    </source>
</evidence>
<keyword evidence="3" id="KW-0413">Isomerase</keyword>
<evidence type="ECO:0000256" key="3">
    <source>
        <dbReference type="ARBA" id="ARBA00023235"/>
    </source>
</evidence>
<dbReference type="InterPro" id="IPR001650">
    <property type="entry name" value="Helicase_C-like"/>
</dbReference>
<dbReference type="PROSITE" id="PS51194">
    <property type="entry name" value="HELICASE_CTER"/>
    <property type="match status" value="1"/>
</dbReference>